<dbReference type="PANTHER" id="PTHR22988">
    <property type="entry name" value="MYOTONIC DYSTROPHY S/T KINASE-RELATED"/>
    <property type="match status" value="1"/>
</dbReference>
<dbReference type="GO" id="GO:0031032">
    <property type="term" value="P:actomyosin structure organization"/>
    <property type="evidence" value="ECO:0007669"/>
    <property type="project" value="TreeGrafter"/>
</dbReference>
<evidence type="ECO:0000256" key="1">
    <source>
        <dbReference type="ARBA" id="ARBA00022553"/>
    </source>
</evidence>
<dbReference type="SUPFAM" id="SSF50729">
    <property type="entry name" value="PH domain-like"/>
    <property type="match status" value="1"/>
</dbReference>
<evidence type="ECO:0000259" key="5">
    <source>
        <dbReference type="PROSITE" id="PS50003"/>
    </source>
</evidence>
<dbReference type="InterPro" id="IPR057529">
    <property type="entry name" value="MRCK/ROCK_PH"/>
</dbReference>
<dbReference type="Proteomes" id="UP001162156">
    <property type="component" value="Unassembled WGS sequence"/>
</dbReference>
<sequence length="338" mass="39080">MNRKDLRETGKGKSKISNADLRRKEKDLKKLQQELSLEKDKYNQMIANYQKNIQELNLQLNEEIAAKQRLQMELDSKDADLEQLQLKLSSMNSETASLSSADNEGDEINSDCVFEGWLSIPSKQNIRRHGWKKQYVVVSSRKIIFYNSDNDKQNSDPVIVLDLCKVFHVRSVSQGDVIRADSKDIPRIFQLLYAGEGEARKTDEQSNALDVSSIRNFEDKPGYIMHKGHEFLNISYHMPTTCEVCPKPMWNMFRPPPALECRRCRIKVHKDHLERKEEDTIPPCKLHYDPSYAKELLLLASSHDEQKQWVSRLSRKIQKCGFKANNSNAIDSAKISPR</sequence>
<dbReference type="InterPro" id="IPR011993">
    <property type="entry name" value="PH-like_dom_sf"/>
</dbReference>
<evidence type="ECO:0000256" key="2">
    <source>
        <dbReference type="ARBA" id="ARBA00022723"/>
    </source>
</evidence>
<evidence type="ECO:0008006" key="9">
    <source>
        <dbReference type="Google" id="ProtNLM"/>
    </source>
</evidence>
<dbReference type="InterPro" id="IPR046349">
    <property type="entry name" value="C1-like_sf"/>
</dbReference>
<evidence type="ECO:0000256" key="4">
    <source>
        <dbReference type="SAM" id="MobiDB-lite"/>
    </source>
</evidence>
<dbReference type="SUPFAM" id="SSF57889">
    <property type="entry name" value="Cysteine-rich domain"/>
    <property type="match status" value="1"/>
</dbReference>
<organism evidence="7 8">
    <name type="scientific">Rhamnusium bicolor</name>
    <dbReference type="NCBI Taxonomy" id="1586634"/>
    <lineage>
        <taxon>Eukaryota</taxon>
        <taxon>Metazoa</taxon>
        <taxon>Ecdysozoa</taxon>
        <taxon>Arthropoda</taxon>
        <taxon>Hexapoda</taxon>
        <taxon>Insecta</taxon>
        <taxon>Pterygota</taxon>
        <taxon>Neoptera</taxon>
        <taxon>Endopterygota</taxon>
        <taxon>Coleoptera</taxon>
        <taxon>Polyphaga</taxon>
        <taxon>Cucujiformia</taxon>
        <taxon>Chrysomeloidea</taxon>
        <taxon>Cerambycidae</taxon>
        <taxon>Lepturinae</taxon>
        <taxon>Rhagiini</taxon>
        <taxon>Rhamnusium</taxon>
    </lineage>
</organism>
<evidence type="ECO:0000256" key="3">
    <source>
        <dbReference type="ARBA" id="ARBA00022833"/>
    </source>
</evidence>
<dbReference type="GO" id="GO:0007266">
    <property type="term" value="P:Rho protein signal transduction"/>
    <property type="evidence" value="ECO:0007669"/>
    <property type="project" value="TreeGrafter"/>
</dbReference>
<gene>
    <name evidence="7" type="ORF">NQ314_000108</name>
</gene>
<feature type="compositionally biased region" description="Basic and acidic residues" evidence="4">
    <location>
        <begin position="1"/>
        <end position="11"/>
    </location>
</feature>
<proteinExistence type="predicted"/>
<dbReference type="FunFam" id="3.30.60.20:FF:000036">
    <property type="entry name" value="Rho-associated protein kinase 1"/>
    <property type="match status" value="1"/>
</dbReference>
<keyword evidence="2" id="KW-0479">Metal-binding</keyword>
<dbReference type="InterPro" id="IPR050839">
    <property type="entry name" value="Rho-assoc_Ser/Thr_Kinase"/>
</dbReference>
<evidence type="ECO:0000313" key="7">
    <source>
        <dbReference type="EMBL" id="KAJ8972580.1"/>
    </source>
</evidence>
<dbReference type="CDD" id="cd01242">
    <property type="entry name" value="PH_ROCK"/>
    <property type="match status" value="1"/>
</dbReference>
<feature type="region of interest" description="Disordered" evidence="4">
    <location>
        <begin position="1"/>
        <end position="23"/>
    </location>
</feature>
<dbReference type="GO" id="GO:0046872">
    <property type="term" value="F:metal ion binding"/>
    <property type="evidence" value="ECO:0007669"/>
    <property type="project" value="UniProtKB-KW"/>
</dbReference>
<keyword evidence="1" id="KW-0597">Phosphoprotein</keyword>
<dbReference type="EMBL" id="JANEYF010000035">
    <property type="protein sequence ID" value="KAJ8972580.1"/>
    <property type="molecule type" value="Genomic_DNA"/>
</dbReference>
<feature type="domain" description="PH" evidence="5">
    <location>
        <begin position="111"/>
        <end position="318"/>
    </location>
</feature>
<keyword evidence="3" id="KW-0862">Zinc</keyword>
<dbReference type="Gene3D" id="2.30.29.30">
    <property type="entry name" value="Pleckstrin-homology domain (PH domain)/Phosphotyrosine-binding domain (PTB)"/>
    <property type="match status" value="1"/>
</dbReference>
<protein>
    <recommendedName>
        <fullName evidence="9">Non-specific serine/threonine protein kinase</fullName>
    </recommendedName>
</protein>
<dbReference type="GO" id="GO:0048598">
    <property type="term" value="P:embryonic morphogenesis"/>
    <property type="evidence" value="ECO:0007669"/>
    <property type="project" value="TreeGrafter"/>
</dbReference>
<comment type="caution">
    <text evidence="7">The sequence shown here is derived from an EMBL/GenBank/DDBJ whole genome shotgun (WGS) entry which is preliminary data.</text>
</comment>
<dbReference type="GO" id="GO:0072518">
    <property type="term" value="F:Rho-dependent protein serine/threonine kinase activity"/>
    <property type="evidence" value="ECO:0007669"/>
    <property type="project" value="TreeGrafter"/>
</dbReference>
<dbReference type="InterPro" id="IPR002219">
    <property type="entry name" value="PKC_DAG/PE"/>
</dbReference>
<dbReference type="GO" id="GO:0005856">
    <property type="term" value="C:cytoskeleton"/>
    <property type="evidence" value="ECO:0007669"/>
    <property type="project" value="TreeGrafter"/>
</dbReference>
<dbReference type="PANTHER" id="PTHR22988:SF73">
    <property type="entry name" value="RHO-ASSOCIATED PROTEIN KINASE"/>
    <property type="match status" value="1"/>
</dbReference>
<dbReference type="AlphaFoldDB" id="A0AAV8ZXV2"/>
<dbReference type="FunFam" id="2.30.29.30:FF:000308">
    <property type="entry name" value="Rho-associated protein kinase 1"/>
    <property type="match status" value="1"/>
</dbReference>
<accession>A0AAV8ZXV2</accession>
<dbReference type="GO" id="GO:0000281">
    <property type="term" value="P:mitotic cytokinesis"/>
    <property type="evidence" value="ECO:0007669"/>
    <property type="project" value="TreeGrafter"/>
</dbReference>
<name>A0AAV8ZXV2_9CUCU</name>
<dbReference type="PROSITE" id="PS50003">
    <property type="entry name" value="PH_DOMAIN"/>
    <property type="match status" value="1"/>
</dbReference>
<dbReference type="Pfam" id="PF25346">
    <property type="entry name" value="PH_MRCK"/>
    <property type="match status" value="1"/>
</dbReference>
<dbReference type="SMART" id="SM00109">
    <property type="entry name" value="C1"/>
    <property type="match status" value="1"/>
</dbReference>
<dbReference type="PROSITE" id="PS50081">
    <property type="entry name" value="ZF_DAG_PE_2"/>
    <property type="match status" value="1"/>
</dbReference>
<reference evidence="7" key="1">
    <citation type="journal article" date="2023" name="Insect Mol. Biol.">
        <title>Genome sequencing provides insights into the evolution of gene families encoding plant cell wall-degrading enzymes in longhorned beetles.</title>
        <authorList>
            <person name="Shin N.R."/>
            <person name="Okamura Y."/>
            <person name="Kirsch R."/>
            <person name="Pauchet Y."/>
        </authorList>
    </citation>
    <scope>NUCLEOTIDE SEQUENCE</scope>
    <source>
        <strain evidence="7">RBIC_L_NR</strain>
    </source>
</reference>
<dbReference type="CDD" id="cd20813">
    <property type="entry name" value="C1_ROCK"/>
    <property type="match status" value="1"/>
</dbReference>
<keyword evidence="8" id="KW-1185">Reference proteome</keyword>
<evidence type="ECO:0000259" key="6">
    <source>
        <dbReference type="PROSITE" id="PS50081"/>
    </source>
</evidence>
<dbReference type="Gene3D" id="3.30.60.20">
    <property type="match status" value="1"/>
</dbReference>
<dbReference type="GO" id="GO:0005737">
    <property type="term" value="C:cytoplasm"/>
    <property type="evidence" value="ECO:0007669"/>
    <property type="project" value="TreeGrafter"/>
</dbReference>
<evidence type="ECO:0000313" key="8">
    <source>
        <dbReference type="Proteomes" id="UP001162156"/>
    </source>
</evidence>
<dbReference type="InterPro" id="IPR001849">
    <property type="entry name" value="PH_domain"/>
</dbReference>
<dbReference type="SMART" id="SM00233">
    <property type="entry name" value="PH"/>
    <property type="match status" value="1"/>
</dbReference>
<dbReference type="GO" id="GO:0030866">
    <property type="term" value="P:cortical actin cytoskeleton organization"/>
    <property type="evidence" value="ECO:0007669"/>
    <property type="project" value="TreeGrafter"/>
</dbReference>
<feature type="domain" description="Phorbol-ester/DAG-type" evidence="6">
    <location>
        <begin position="228"/>
        <end position="284"/>
    </location>
</feature>
<dbReference type="GO" id="GO:1901888">
    <property type="term" value="P:regulation of cell junction assembly"/>
    <property type="evidence" value="ECO:0007669"/>
    <property type="project" value="TreeGrafter"/>
</dbReference>